<dbReference type="PANTHER" id="PTHR37882">
    <property type="entry name" value="HYPOTHETICAL PROTEIN LOC690352"/>
    <property type="match status" value="1"/>
</dbReference>
<evidence type="ECO:0000313" key="3">
    <source>
        <dbReference type="Ensembl" id="ENSOGAP00000015703.1"/>
    </source>
</evidence>
<dbReference type="InParanoid" id="H0XHW3"/>
<name>H0XHW3_OTOGA</name>
<evidence type="ECO:0000313" key="4">
    <source>
        <dbReference type="Proteomes" id="UP000005225"/>
    </source>
</evidence>
<dbReference type="HOGENOM" id="CLU_1351712_0_0_1"/>
<keyword evidence="4" id="KW-1185">Reference proteome</keyword>
<dbReference type="eggNOG" id="ENOG502TF2B">
    <property type="taxonomic scope" value="Eukaryota"/>
</dbReference>
<dbReference type="OMA" id="TEKGPCT"/>
<protein>
    <submittedName>
        <fullName evidence="3">Chromosome 2 open reading frame 74</fullName>
    </submittedName>
</protein>
<evidence type="ECO:0000256" key="1">
    <source>
        <dbReference type="SAM" id="MobiDB-lite"/>
    </source>
</evidence>
<dbReference type="Ensembl" id="ENSOGAT00000026671.1">
    <property type="protein sequence ID" value="ENSOGAP00000015703.1"/>
    <property type="gene ID" value="ENSOGAG00000033349.1"/>
</dbReference>
<evidence type="ECO:0000256" key="2">
    <source>
        <dbReference type="SAM" id="Phobius"/>
    </source>
</evidence>
<keyword evidence="2" id="KW-0812">Transmembrane</keyword>
<reference evidence="4" key="1">
    <citation type="submission" date="2011-03" db="EMBL/GenBank/DDBJ databases">
        <title>Version 3 of the genome sequence of Otolemur garnettii (Bushbaby).</title>
        <authorList>
            <consortium name="The Broad Institute Genome Sequencing Platform"/>
            <person name="Di Palma F."/>
            <person name="Johnson J."/>
            <person name="Lander E.S."/>
            <person name="Lindblad-Toh K."/>
            <person name="Jaffe D.B."/>
            <person name="Gnerre S."/>
            <person name="MacCallum I."/>
            <person name="Przybylski D."/>
            <person name="Ribeiro F.J."/>
            <person name="Burton J.N."/>
            <person name="Walker B.J."/>
            <person name="Sharpe T."/>
            <person name="Hall G."/>
        </authorList>
    </citation>
    <scope>NUCLEOTIDE SEQUENCE [LARGE SCALE GENOMIC DNA]</scope>
</reference>
<organism evidence="3 4">
    <name type="scientific">Otolemur garnettii</name>
    <name type="common">Small-eared galago</name>
    <name type="synonym">Garnett's greater bushbaby</name>
    <dbReference type="NCBI Taxonomy" id="30611"/>
    <lineage>
        <taxon>Eukaryota</taxon>
        <taxon>Metazoa</taxon>
        <taxon>Chordata</taxon>
        <taxon>Craniata</taxon>
        <taxon>Vertebrata</taxon>
        <taxon>Euteleostomi</taxon>
        <taxon>Mammalia</taxon>
        <taxon>Eutheria</taxon>
        <taxon>Euarchontoglires</taxon>
        <taxon>Primates</taxon>
        <taxon>Strepsirrhini</taxon>
        <taxon>Lorisiformes</taxon>
        <taxon>Galagidae</taxon>
        <taxon>Otolemur</taxon>
    </lineage>
</organism>
<reference evidence="3" key="2">
    <citation type="submission" date="2025-08" db="UniProtKB">
        <authorList>
            <consortium name="Ensembl"/>
        </authorList>
    </citation>
    <scope>IDENTIFICATION</scope>
</reference>
<accession>H0XHW3</accession>
<feature type="compositionally biased region" description="Basic and acidic residues" evidence="1">
    <location>
        <begin position="93"/>
        <end position="119"/>
    </location>
</feature>
<feature type="compositionally biased region" description="Polar residues" evidence="1">
    <location>
        <begin position="126"/>
        <end position="144"/>
    </location>
</feature>
<dbReference type="FunCoup" id="H0XHW3">
    <property type="interactions" value="2"/>
</dbReference>
<keyword evidence="2" id="KW-1133">Transmembrane helix</keyword>
<feature type="region of interest" description="Disordered" evidence="1">
    <location>
        <begin position="64"/>
        <end position="157"/>
    </location>
</feature>
<dbReference type="GeneTree" id="ENSGT00390000004911"/>
<dbReference type="Pfam" id="PF15484">
    <property type="entry name" value="DUF4642"/>
    <property type="match status" value="1"/>
</dbReference>
<keyword evidence="2" id="KW-0472">Membrane</keyword>
<dbReference type="EMBL" id="AAQR03052506">
    <property type="status" value="NOT_ANNOTATED_CDS"/>
    <property type="molecule type" value="Genomic_DNA"/>
</dbReference>
<dbReference type="InterPro" id="IPR027813">
    <property type="entry name" value="DUF4642"/>
</dbReference>
<proteinExistence type="predicted"/>
<sequence length="188" mass="20673">MSLLAKTTNVETTAVTFFIILLICLICIFLLLVVFFYKCIHGKGDEEAETLPCTDADGGACAAADGEKNNPEDQGKDVMETMPVRPGILVQRHTKESSRTGSKERSQEKTKVEGQEGGRFEPGPGQTAQNEGANMEKTPTSLSRVHSGAESQKRPLKGVTFSREVIVVDLGNEYPTPRSYTREHKERK</sequence>
<dbReference type="Proteomes" id="UP000005225">
    <property type="component" value="Unassembled WGS sequence"/>
</dbReference>
<feature type="transmembrane region" description="Helical" evidence="2">
    <location>
        <begin position="12"/>
        <end position="37"/>
    </location>
</feature>
<dbReference type="AlphaFoldDB" id="H0XHW3"/>
<reference evidence="3" key="3">
    <citation type="submission" date="2025-09" db="UniProtKB">
        <authorList>
            <consortium name="Ensembl"/>
        </authorList>
    </citation>
    <scope>IDENTIFICATION</scope>
</reference>
<feature type="compositionally biased region" description="Basic and acidic residues" evidence="1">
    <location>
        <begin position="65"/>
        <end position="79"/>
    </location>
</feature>